<evidence type="ECO:0000313" key="1">
    <source>
        <dbReference type="EMBL" id="KAI4867802.1"/>
    </source>
</evidence>
<keyword evidence="2" id="KW-1185">Reference proteome</keyword>
<organism evidence="1 2">
    <name type="scientific">Hypoxylon rubiginosum</name>
    <dbReference type="NCBI Taxonomy" id="110542"/>
    <lineage>
        <taxon>Eukaryota</taxon>
        <taxon>Fungi</taxon>
        <taxon>Dikarya</taxon>
        <taxon>Ascomycota</taxon>
        <taxon>Pezizomycotina</taxon>
        <taxon>Sordariomycetes</taxon>
        <taxon>Xylariomycetidae</taxon>
        <taxon>Xylariales</taxon>
        <taxon>Hypoxylaceae</taxon>
        <taxon>Hypoxylon</taxon>
    </lineage>
</organism>
<sequence length="584" mass="61727">MSLSTRSKVPFDETTRLLQPDTSSSVSSDDDSSQSSSSSSPHDSLSPPRLYGTTAKSDEEEQYEPDTTTSTPVQAEYSNGFIARVVVALLVGVFTASADGSLVIATHPIIASAFNDLENSTWLFISFLLAGAATQALYGKLSDIYGRKSVLLVSYALFAMGSALIGVGQSMWQVIVGRVISGSGGAGMMALAAVIISDLAPLRDIASWQSYLNVVATVGRSLGGPVGGFLADTIGWRWSFLGQAPIFLLAMILCGIVLPNLTTGQSRGNADATKSRLARIDFLGAAFLGSGLLALLLPLRLAGQRVPWTSPVIPLLFALGIVLLGLFTVTEMRWAKEPIFPLRLLNNREVVFSYLIMACQIAAQVGMMVSVPLYFQVTERTSSTVAGAHLMPAVIGNTVGALLTGAWIGRTGYFKTPLVFAGVISFISYGLLILRWKGDTNWAESLYIIPGGFGTGVSLNAVFVALQAAIDPKDKATAISGLYLSIPIGSILGMAACNAVMQAVTPVDLASRLRDLGIDGIEAEQIIKQAISRLDYLDEAPQVVRAAIQAAYVRGLEYSHGVSLLCAVVATAAAACAKNGQLRR</sequence>
<reference evidence="1 2" key="1">
    <citation type="journal article" date="2022" name="New Phytol.">
        <title>Ecological generalism drives hyperdiversity of secondary metabolite gene clusters in xylarialean endophytes.</title>
        <authorList>
            <person name="Franco M.E.E."/>
            <person name="Wisecaver J.H."/>
            <person name="Arnold A.E."/>
            <person name="Ju Y.M."/>
            <person name="Slot J.C."/>
            <person name="Ahrendt S."/>
            <person name="Moore L.P."/>
            <person name="Eastman K.E."/>
            <person name="Scott K."/>
            <person name="Konkel Z."/>
            <person name="Mondo S.J."/>
            <person name="Kuo A."/>
            <person name="Hayes R.D."/>
            <person name="Haridas S."/>
            <person name="Andreopoulos B."/>
            <person name="Riley R."/>
            <person name="LaButti K."/>
            <person name="Pangilinan J."/>
            <person name="Lipzen A."/>
            <person name="Amirebrahimi M."/>
            <person name="Yan J."/>
            <person name="Adam C."/>
            <person name="Keymanesh K."/>
            <person name="Ng V."/>
            <person name="Louie K."/>
            <person name="Northen T."/>
            <person name="Drula E."/>
            <person name="Henrissat B."/>
            <person name="Hsieh H.M."/>
            <person name="Youens-Clark K."/>
            <person name="Lutzoni F."/>
            <person name="Miadlikowska J."/>
            <person name="Eastwood D.C."/>
            <person name="Hamelin R.C."/>
            <person name="Grigoriev I.V."/>
            <person name="U'Ren J.M."/>
        </authorList>
    </citation>
    <scope>NUCLEOTIDE SEQUENCE [LARGE SCALE GENOMIC DNA]</scope>
    <source>
        <strain evidence="1 2">CBS 119005</strain>
    </source>
</reference>
<protein>
    <submittedName>
        <fullName evidence="1">MFS general substrate transporter</fullName>
    </submittedName>
</protein>
<accession>A0ACB9Z7X2</accession>
<name>A0ACB9Z7X2_9PEZI</name>
<gene>
    <name evidence="1" type="ORF">F4820DRAFT_412177</name>
</gene>
<dbReference type="EMBL" id="MU393443">
    <property type="protein sequence ID" value="KAI4867802.1"/>
    <property type="molecule type" value="Genomic_DNA"/>
</dbReference>
<comment type="caution">
    <text evidence="1">The sequence shown here is derived from an EMBL/GenBank/DDBJ whole genome shotgun (WGS) entry which is preliminary data.</text>
</comment>
<dbReference type="Proteomes" id="UP001497700">
    <property type="component" value="Unassembled WGS sequence"/>
</dbReference>
<proteinExistence type="predicted"/>
<evidence type="ECO:0000313" key="2">
    <source>
        <dbReference type="Proteomes" id="UP001497700"/>
    </source>
</evidence>